<name>A0A7Z0WFE9_9PSEU</name>
<proteinExistence type="predicted"/>
<dbReference type="InterPro" id="IPR032710">
    <property type="entry name" value="NTF2-like_dom_sf"/>
</dbReference>
<dbReference type="Pfam" id="PF12680">
    <property type="entry name" value="SnoaL_2"/>
    <property type="match status" value="1"/>
</dbReference>
<sequence length="120" mass="13254">MTVTDATFDVDALRHGIEDRSAQALLSLYDDDAEVRLVDRTSPPGNPHVLHGKQEISAFLNDVTGRDMTHQLERVVVDGDTAAYMESCRYADGTRVLATNVLDLAGGRIRRQVAVQAWDE</sequence>
<evidence type="ECO:0000313" key="2">
    <source>
        <dbReference type="EMBL" id="OLF05628.1"/>
    </source>
</evidence>
<feature type="domain" description="SnoaL-like" evidence="1">
    <location>
        <begin position="12"/>
        <end position="111"/>
    </location>
</feature>
<gene>
    <name evidence="2" type="ORF">BLA60_35750</name>
</gene>
<reference evidence="2 3" key="1">
    <citation type="submission" date="2016-12" db="EMBL/GenBank/DDBJ databases">
        <title>The draft genome sequence of Actinophytocola xinjiangensis.</title>
        <authorList>
            <person name="Wang W."/>
            <person name="Yuan L."/>
        </authorList>
    </citation>
    <scope>NUCLEOTIDE SEQUENCE [LARGE SCALE GENOMIC DNA]</scope>
    <source>
        <strain evidence="2 3">CGMCC 4.4663</strain>
    </source>
</reference>
<accession>A0A7Z0WFE9</accession>
<evidence type="ECO:0000259" key="1">
    <source>
        <dbReference type="Pfam" id="PF12680"/>
    </source>
</evidence>
<dbReference type="OrthoDB" id="161242at2"/>
<keyword evidence="3" id="KW-1185">Reference proteome</keyword>
<dbReference type="SUPFAM" id="SSF54427">
    <property type="entry name" value="NTF2-like"/>
    <property type="match status" value="1"/>
</dbReference>
<protein>
    <recommendedName>
        <fullName evidence="1">SnoaL-like domain-containing protein</fullName>
    </recommendedName>
</protein>
<dbReference type="Proteomes" id="UP000185696">
    <property type="component" value="Unassembled WGS sequence"/>
</dbReference>
<dbReference type="AlphaFoldDB" id="A0A7Z0WFE9"/>
<evidence type="ECO:0000313" key="3">
    <source>
        <dbReference type="Proteomes" id="UP000185696"/>
    </source>
</evidence>
<dbReference type="Gene3D" id="3.10.450.50">
    <property type="match status" value="1"/>
</dbReference>
<comment type="caution">
    <text evidence="2">The sequence shown here is derived from an EMBL/GenBank/DDBJ whole genome shotgun (WGS) entry which is preliminary data.</text>
</comment>
<dbReference type="RefSeq" id="WP_075137496.1">
    <property type="nucleotide sequence ID" value="NZ_MSIF01000027.1"/>
</dbReference>
<organism evidence="2 3">
    <name type="scientific">Actinophytocola xinjiangensis</name>
    <dbReference type="NCBI Taxonomy" id="485602"/>
    <lineage>
        <taxon>Bacteria</taxon>
        <taxon>Bacillati</taxon>
        <taxon>Actinomycetota</taxon>
        <taxon>Actinomycetes</taxon>
        <taxon>Pseudonocardiales</taxon>
        <taxon>Pseudonocardiaceae</taxon>
    </lineage>
</organism>
<dbReference type="InterPro" id="IPR037401">
    <property type="entry name" value="SnoaL-like"/>
</dbReference>
<dbReference type="EMBL" id="MSIF01000027">
    <property type="protein sequence ID" value="OLF05628.1"/>
    <property type="molecule type" value="Genomic_DNA"/>
</dbReference>